<dbReference type="InterPro" id="IPR012337">
    <property type="entry name" value="RNaseH-like_sf"/>
</dbReference>
<protein>
    <submittedName>
        <fullName evidence="3">Putative bacteriophage DNA transposase</fullName>
    </submittedName>
</protein>
<organism evidence="3 4">
    <name type="scientific">Helicobacter muridarum</name>
    <dbReference type="NCBI Taxonomy" id="216"/>
    <lineage>
        <taxon>Bacteria</taxon>
        <taxon>Pseudomonadati</taxon>
        <taxon>Campylobacterota</taxon>
        <taxon>Epsilonproteobacteria</taxon>
        <taxon>Campylobacterales</taxon>
        <taxon>Helicobacteraceae</taxon>
        <taxon>Helicobacter</taxon>
    </lineage>
</organism>
<dbReference type="PROSITE" id="PS50994">
    <property type="entry name" value="INTEGRASE"/>
    <property type="match status" value="1"/>
</dbReference>
<accession>A0A377PY10</accession>
<evidence type="ECO:0000259" key="2">
    <source>
        <dbReference type="PROSITE" id="PS50994"/>
    </source>
</evidence>
<evidence type="ECO:0000313" key="3">
    <source>
        <dbReference type="EMBL" id="STQ86483.1"/>
    </source>
</evidence>
<gene>
    <name evidence="3" type="ORF">NCTC12714_01290</name>
</gene>
<reference evidence="3 4" key="1">
    <citation type="submission" date="2018-06" db="EMBL/GenBank/DDBJ databases">
        <authorList>
            <consortium name="Pathogen Informatics"/>
            <person name="Doyle S."/>
        </authorList>
    </citation>
    <scope>NUCLEOTIDE SEQUENCE [LARGE SCALE GENOMIC DNA]</scope>
    <source>
        <strain evidence="3 4">NCTC12714</strain>
    </source>
</reference>
<dbReference type="AlphaFoldDB" id="A0A377PY10"/>
<dbReference type="Gene3D" id="3.30.420.10">
    <property type="entry name" value="Ribonuclease H-like superfamily/Ribonuclease H"/>
    <property type="match status" value="1"/>
</dbReference>
<feature type="compositionally biased region" description="Polar residues" evidence="1">
    <location>
        <begin position="165"/>
        <end position="188"/>
    </location>
</feature>
<evidence type="ECO:0000256" key="1">
    <source>
        <dbReference type="SAM" id="MobiDB-lite"/>
    </source>
</evidence>
<dbReference type="Proteomes" id="UP000255139">
    <property type="component" value="Unassembled WGS sequence"/>
</dbReference>
<proteinExistence type="predicted"/>
<dbReference type="InterPro" id="IPR036397">
    <property type="entry name" value="RNaseH_sf"/>
</dbReference>
<dbReference type="InterPro" id="IPR001584">
    <property type="entry name" value="Integrase_cat-core"/>
</dbReference>
<dbReference type="GO" id="GO:0003676">
    <property type="term" value="F:nucleic acid binding"/>
    <property type="evidence" value="ECO:0007669"/>
    <property type="project" value="InterPro"/>
</dbReference>
<dbReference type="SUPFAM" id="SSF53098">
    <property type="entry name" value="Ribonuclease H-like"/>
    <property type="match status" value="1"/>
</dbReference>
<dbReference type="RefSeq" id="WP_114985956.1">
    <property type="nucleotide sequence ID" value="NZ_UGJE01000002.1"/>
</dbReference>
<dbReference type="GO" id="GO:0015074">
    <property type="term" value="P:DNA integration"/>
    <property type="evidence" value="ECO:0007669"/>
    <property type="project" value="InterPro"/>
</dbReference>
<feature type="domain" description="Integrase catalytic" evidence="2">
    <location>
        <begin position="719"/>
        <end position="890"/>
    </location>
</feature>
<sequence length="1115" mass="124908">MKQWLSSKEFALQNNIVKKSLEKACFRAKQRGKKFCTLKGKILPFIYINGIGRGGKVLRIWSEPFKSEAEAEAFIHNQRIEAIVKVCKKEDKYNIKAISKEAEAFINAYRANGEISLKNARSDECDNEILSPQSNDKAVAQHGKGENQDDKKEAGYDVRDVLAQHSKTSVLSDKNKGNQLKPQDNKTIAQDSSGNLVAETPASGLCPHAIRNDSTNDKAVAQHHNVLHHKESINTGTESSKAISNKVSESSLLATASVAKSVDFANNECNNEIAINNNSFNDKVIDVSATQDSPMAQHDRVKAEHDKGSVRNNTIIETSGARLQNDNKVENDKVKDSSATQDWATHYSALLRHNTSGVIQHDLLAGHDKVSGINSRVAGHYKTESNNNIAEKAKYETQTHNTINNIAQNDKVKDSNNTQSKEIESNIASINIAMGGVVDSNIGVCNNEIDTYSKIASNDKVVKHQLIESNNTIEQVKQNIASATQDSATQDSDRVENSKVIDVSLVSQEEHDKVADSKESNNYQALSKFDLSDRKSQLKALAKRQTVKEWESLKKKGVSAKDYIALVNANIDNAYTLKLSENKLYAWQRAYKKQGIDGLLDNRGIAKTNTSKIKELGLESLVDSIIEAQSSRINIANVHEMLHLHLHIQGIHDYIDYKLKDSEYISYSTLERYIKEWKKANRLKTTLIYKGNDAAVGNYKASLGKSNYNVTSINQVVEIDASPLDKIFDAKSLADGLDIDISHIKSWQKRYVLFSLVDTYSRVASFHISDSENSLGIARAVAKYILKYGKPKVIKGDNGKAFLSKYTKEVMQNLDIEYKNVEAYSGWLKPYVENTFRTIQDRVISWGKGYIGHNVRERQAIEFFFSKKERRLKRGAKTNLKELDSFLSMLSVIDKYATLSMNRYIDDLGCSPCEAYNAKANEAIAMNEYELVMKLSPSLIKTVNKKGIMHGGVWYGCIEAFNYDKVFVRANINNTKELFIYDKKGNFIEIAHCVDSIKGVSAEVAKRAEQITFKRIKVAQKDIDNNRSAQQNNLDLLITKAEQDAPKVKTPKTPPINNINIVAAKLRREAQMQKAVGDDILEQIENEQIIEQKKKDLSFFAAVIKNKKACSKIHQ</sequence>
<name>A0A377PY10_9HELI</name>
<dbReference type="EMBL" id="UGJE01000002">
    <property type="protein sequence ID" value="STQ86483.1"/>
    <property type="molecule type" value="Genomic_DNA"/>
</dbReference>
<evidence type="ECO:0000313" key="4">
    <source>
        <dbReference type="Proteomes" id="UP000255139"/>
    </source>
</evidence>
<keyword evidence="4" id="KW-1185">Reference proteome</keyword>
<feature type="region of interest" description="Disordered" evidence="1">
    <location>
        <begin position="130"/>
        <end position="188"/>
    </location>
</feature>
<feature type="compositionally biased region" description="Basic and acidic residues" evidence="1">
    <location>
        <begin position="143"/>
        <end position="162"/>
    </location>
</feature>
<dbReference type="Pfam" id="PF00665">
    <property type="entry name" value="rve"/>
    <property type="match status" value="1"/>
</dbReference>